<protein>
    <submittedName>
        <fullName evidence="1">Uncharacterized protein</fullName>
    </submittedName>
</protein>
<sequence length="242" mass="27351">DYVRELAADIGKRNPGIVQIPSLREIKLSGFIVDQWVNFGQWMPSAWLMRSMDEVKEQVNDILFPVVSVSNSGDRRPIENPTEAFVDATECFNGNGFLLANGKRQTDYVFWQTVLSECAPSWRVWMFANKYAVVVQVGTPPSVFPMDVLSESIEEILKYVYAFTIDNNLAWSSVEVVAGADRVREIKSPFIGSVSVNWPQKWFLDGGMIFETTNGHEWESTGIPAVRWYSVVAKELVRANDA</sequence>
<dbReference type="EMBL" id="BARS01024239">
    <property type="protein sequence ID" value="GAG05566.1"/>
    <property type="molecule type" value="Genomic_DNA"/>
</dbReference>
<gene>
    <name evidence="1" type="ORF">S01H1_38500</name>
</gene>
<comment type="caution">
    <text evidence="1">The sequence shown here is derived from an EMBL/GenBank/DDBJ whole genome shotgun (WGS) entry which is preliminary data.</text>
</comment>
<feature type="non-terminal residue" evidence="1">
    <location>
        <position position="1"/>
    </location>
</feature>
<proteinExistence type="predicted"/>
<organism evidence="1">
    <name type="scientific">marine sediment metagenome</name>
    <dbReference type="NCBI Taxonomy" id="412755"/>
    <lineage>
        <taxon>unclassified sequences</taxon>
        <taxon>metagenomes</taxon>
        <taxon>ecological metagenomes</taxon>
    </lineage>
</organism>
<name>X0VYM0_9ZZZZ</name>
<dbReference type="AlphaFoldDB" id="X0VYM0"/>
<accession>X0VYM0</accession>
<evidence type="ECO:0000313" key="1">
    <source>
        <dbReference type="EMBL" id="GAG05566.1"/>
    </source>
</evidence>
<reference evidence="1" key="1">
    <citation type="journal article" date="2014" name="Front. Microbiol.">
        <title>High frequency of phylogenetically diverse reductive dehalogenase-homologous genes in deep subseafloor sedimentary metagenomes.</title>
        <authorList>
            <person name="Kawai M."/>
            <person name="Futagami T."/>
            <person name="Toyoda A."/>
            <person name="Takaki Y."/>
            <person name="Nishi S."/>
            <person name="Hori S."/>
            <person name="Arai W."/>
            <person name="Tsubouchi T."/>
            <person name="Morono Y."/>
            <person name="Uchiyama I."/>
            <person name="Ito T."/>
            <person name="Fujiyama A."/>
            <person name="Inagaki F."/>
            <person name="Takami H."/>
        </authorList>
    </citation>
    <scope>NUCLEOTIDE SEQUENCE</scope>
    <source>
        <strain evidence="1">Expedition CK06-06</strain>
    </source>
</reference>